<dbReference type="Proteomes" id="UP000290289">
    <property type="component" value="Chromosome 10"/>
</dbReference>
<gene>
    <name evidence="1" type="ORF">DVH24_002541</name>
</gene>
<organism evidence="1 2">
    <name type="scientific">Malus domestica</name>
    <name type="common">Apple</name>
    <name type="synonym">Pyrus malus</name>
    <dbReference type="NCBI Taxonomy" id="3750"/>
    <lineage>
        <taxon>Eukaryota</taxon>
        <taxon>Viridiplantae</taxon>
        <taxon>Streptophyta</taxon>
        <taxon>Embryophyta</taxon>
        <taxon>Tracheophyta</taxon>
        <taxon>Spermatophyta</taxon>
        <taxon>Magnoliopsida</taxon>
        <taxon>eudicotyledons</taxon>
        <taxon>Gunneridae</taxon>
        <taxon>Pentapetalae</taxon>
        <taxon>rosids</taxon>
        <taxon>fabids</taxon>
        <taxon>Rosales</taxon>
        <taxon>Rosaceae</taxon>
        <taxon>Amygdaloideae</taxon>
        <taxon>Maleae</taxon>
        <taxon>Malus</taxon>
    </lineage>
</organism>
<reference evidence="1 2" key="1">
    <citation type="submission" date="2018-10" db="EMBL/GenBank/DDBJ databases">
        <title>A high-quality apple genome assembly.</title>
        <authorList>
            <person name="Hu J."/>
        </authorList>
    </citation>
    <scope>NUCLEOTIDE SEQUENCE [LARGE SCALE GENOMIC DNA]</scope>
    <source>
        <strain evidence="2">cv. HFTH1</strain>
        <tissue evidence="1">Young leaf</tissue>
    </source>
</reference>
<name>A0A498IVM8_MALDO</name>
<evidence type="ECO:0000313" key="2">
    <source>
        <dbReference type="Proteomes" id="UP000290289"/>
    </source>
</evidence>
<dbReference type="InterPro" id="IPR029058">
    <property type="entry name" value="AB_hydrolase_fold"/>
</dbReference>
<dbReference type="Gene3D" id="3.40.50.1820">
    <property type="entry name" value="alpha/beta hydrolase"/>
    <property type="match status" value="1"/>
</dbReference>
<accession>A0A498IVM8</accession>
<evidence type="ECO:0000313" key="1">
    <source>
        <dbReference type="EMBL" id="RXH85443.1"/>
    </source>
</evidence>
<dbReference type="STRING" id="3750.A0A498IVM8"/>
<dbReference type="PANTHER" id="PTHR43329">
    <property type="entry name" value="EPOXIDE HYDROLASE"/>
    <property type="match status" value="1"/>
</dbReference>
<comment type="caution">
    <text evidence="1">The sequence shown here is derived from an EMBL/GenBank/DDBJ whole genome shotgun (WGS) entry which is preliminary data.</text>
</comment>
<sequence length="95" mass="10960">MEQLQHKYITVQGLKLHVVDIGTGHNIFLPTSSSVRRLNVIVFLHGFPEIWYSWRHQMIGLAPLRPPSHCSPLQRIRTLRPASPTRQGLLPRPHQ</sequence>
<dbReference type="SUPFAM" id="SSF53474">
    <property type="entry name" value="alpha/beta-Hydrolases"/>
    <property type="match status" value="1"/>
</dbReference>
<protein>
    <recommendedName>
        <fullName evidence="3">AB hydrolase-1 domain-containing protein</fullName>
    </recommendedName>
</protein>
<dbReference type="EMBL" id="RDQH01000336">
    <property type="protein sequence ID" value="RXH85443.1"/>
    <property type="molecule type" value="Genomic_DNA"/>
</dbReference>
<keyword evidence="2" id="KW-1185">Reference proteome</keyword>
<proteinExistence type="predicted"/>
<dbReference type="AlphaFoldDB" id="A0A498IVM8"/>
<evidence type="ECO:0008006" key="3">
    <source>
        <dbReference type="Google" id="ProtNLM"/>
    </source>
</evidence>